<organism evidence="2 3">
    <name type="scientific">Beauveria asiatica</name>
    <dbReference type="NCBI Taxonomy" id="1069075"/>
    <lineage>
        <taxon>Eukaryota</taxon>
        <taxon>Fungi</taxon>
        <taxon>Dikarya</taxon>
        <taxon>Ascomycota</taxon>
        <taxon>Pezizomycotina</taxon>
        <taxon>Sordariomycetes</taxon>
        <taxon>Hypocreomycetidae</taxon>
        <taxon>Hypocreales</taxon>
        <taxon>Cordycipitaceae</taxon>
        <taxon>Beauveria</taxon>
    </lineage>
</organism>
<evidence type="ECO:0000259" key="1">
    <source>
        <dbReference type="Pfam" id="PF13632"/>
    </source>
</evidence>
<evidence type="ECO:0000313" key="2">
    <source>
        <dbReference type="EMBL" id="KAK8147897.1"/>
    </source>
</evidence>
<dbReference type="InterPro" id="IPR027389">
    <property type="entry name" value="B_mannosylTrfase_Bre-3/Egh"/>
</dbReference>
<protein>
    <recommendedName>
        <fullName evidence="1">Glycosyltransferase 2-like domain-containing protein</fullName>
    </recommendedName>
</protein>
<name>A0AAW0S089_9HYPO</name>
<dbReference type="GO" id="GO:0005737">
    <property type="term" value="C:cytoplasm"/>
    <property type="evidence" value="ECO:0007669"/>
    <property type="project" value="TreeGrafter"/>
</dbReference>
<proteinExistence type="predicted"/>
<accession>A0AAW0S089</accession>
<dbReference type="InterPro" id="IPR001173">
    <property type="entry name" value="Glyco_trans_2-like"/>
</dbReference>
<dbReference type="Proteomes" id="UP001397290">
    <property type="component" value="Unassembled WGS sequence"/>
</dbReference>
<dbReference type="PANTHER" id="PTHR16779:SF1">
    <property type="entry name" value="BETA-1,4-MANNOSYLTRANSFERASE EGH"/>
    <property type="match status" value="1"/>
</dbReference>
<sequence length="193" mass="21850">MSFFGSNVACVRKTIAHALRSIGEAPAEVVLLTDEPFNKDLYHVGIRMVAVPGFFTTKAKFKARALEYFRITERLGPDDWTLHLDEETLVDRATVDACRDFIAHEHDFQIGQGLVFYNGCNYWIKSLLAVADVARVADDLGKLYLQNFVIHVPYWGLRGSFLLINGAAENTIGWESDNLTEDYDFSWKVTLLP</sequence>
<dbReference type="PANTHER" id="PTHR16779">
    <property type="entry name" value="BETA-1,4-MANNOSYLTRANSFERASE EGH"/>
    <property type="match status" value="1"/>
</dbReference>
<reference evidence="2 3" key="1">
    <citation type="submission" date="2020-02" db="EMBL/GenBank/DDBJ databases">
        <title>Comparative genomics of the hypocrealean fungal genus Beauvera.</title>
        <authorList>
            <person name="Showalter D.N."/>
            <person name="Bushley K.E."/>
            <person name="Rehner S.A."/>
        </authorList>
    </citation>
    <scope>NUCLEOTIDE SEQUENCE [LARGE SCALE GENOMIC DNA]</scope>
    <source>
        <strain evidence="2 3">ARSEF4384</strain>
    </source>
</reference>
<dbReference type="Pfam" id="PF13632">
    <property type="entry name" value="Glyco_trans_2_3"/>
    <property type="match status" value="1"/>
</dbReference>
<dbReference type="GO" id="GO:0019187">
    <property type="term" value="F:beta-1,4-mannosyltransferase activity"/>
    <property type="evidence" value="ECO:0007669"/>
    <property type="project" value="InterPro"/>
</dbReference>
<dbReference type="EMBL" id="JAAHCF010000119">
    <property type="protein sequence ID" value="KAK8147897.1"/>
    <property type="molecule type" value="Genomic_DNA"/>
</dbReference>
<feature type="domain" description="Glycosyltransferase 2-like" evidence="1">
    <location>
        <begin position="80"/>
        <end position="188"/>
    </location>
</feature>
<evidence type="ECO:0000313" key="3">
    <source>
        <dbReference type="Proteomes" id="UP001397290"/>
    </source>
</evidence>
<comment type="caution">
    <text evidence="2">The sequence shown here is derived from an EMBL/GenBank/DDBJ whole genome shotgun (WGS) entry which is preliminary data.</text>
</comment>
<keyword evidence="3" id="KW-1185">Reference proteome</keyword>
<dbReference type="AlphaFoldDB" id="A0AAW0S089"/>
<gene>
    <name evidence="2" type="ORF">G3M48_000775</name>
</gene>